<evidence type="ECO:0000256" key="7">
    <source>
        <dbReference type="ARBA" id="ARBA00022679"/>
    </source>
</evidence>
<dbReference type="InterPro" id="IPR001841">
    <property type="entry name" value="Znf_RING"/>
</dbReference>
<feature type="compositionally biased region" description="Polar residues" evidence="13">
    <location>
        <begin position="444"/>
        <end position="461"/>
    </location>
</feature>
<dbReference type="GO" id="GO:0043022">
    <property type="term" value="F:ribosome binding"/>
    <property type="evidence" value="ECO:0007669"/>
    <property type="project" value="TreeGrafter"/>
</dbReference>
<feature type="compositionally biased region" description="Polar residues" evidence="13">
    <location>
        <begin position="422"/>
        <end position="432"/>
    </location>
</feature>
<evidence type="ECO:0000256" key="12">
    <source>
        <dbReference type="PROSITE-ProRule" id="PRU00175"/>
    </source>
</evidence>
<feature type="compositionally biased region" description="Basic and acidic residues" evidence="13">
    <location>
        <begin position="683"/>
        <end position="697"/>
    </location>
</feature>
<feature type="region of interest" description="Disordered" evidence="13">
    <location>
        <begin position="578"/>
        <end position="599"/>
    </location>
</feature>
<dbReference type="AlphaFoldDB" id="A0A1B6LIS3"/>
<dbReference type="PANTHER" id="PTHR22938">
    <property type="entry name" value="ZINC FINGER PROTEIN 598"/>
    <property type="match status" value="1"/>
</dbReference>
<feature type="compositionally biased region" description="Basic residues" evidence="13">
    <location>
        <begin position="631"/>
        <end position="641"/>
    </location>
</feature>
<dbReference type="GO" id="GO:0016567">
    <property type="term" value="P:protein ubiquitination"/>
    <property type="evidence" value="ECO:0007669"/>
    <property type="project" value="TreeGrafter"/>
</dbReference>
<evidence type="ECO:0000256" key="9">
    <source>
        <dbReference type="ARBA" id="ARBA00022771"/>
    </source>
</evidence>
<dbReference type="InterPro" id="IPR044288">
    <property type="entry name" value="ZNF598/HEL2"/>
</dbReference>
<proteinExistence type="inferred from homology"/>
<evidence type="ECO:0000256" key="2">
    <source>
        <dbReference type="ARBA" id="ARBA00004496"/>
    </source>
</evidence>
<evidence type="ECO:0000256" key="4">
    <source>
        <dbReference type="ARBA" id="ARBA00012483"/>
    </source>
</evidence>
<dbReference type="GO" id="GO:0072344">
    <property type="term" value="P:rescue of stalled ribosome"/>
    <property type="evidence" value="ECO:0007669"/>
    <property type="project" value="InterPro"/>
</dbReference>
<feature type="region of interest" description="Disordered" evidence="13">
    <location>
        <begin position="524"/>
        <end position="558"/>
    </location>
</feature>
<dbReference type="EC" id="2.3.2.27" evidence="4"/>
<evidence type="ECO:0000256" key="10">
    <source>
        <dbReference type="ARBA" id="ARBA00022833"/>
    </source>
</evidence>
<keyword evidence="5" id="KW-0963">Cytoplasm</keyword>
<dbReference type="Pfam" id="PF25447">
    <property type="entry name" value="RING_ZNF598"/>
    <property type="match status" value="1"/>
</dbReference>
<reference evidence="15" key="1">
    <citation type="submission" date="2015-11" db="EMBL/GenBank/DDBJ databases">
        <title>De novo transcriptome assembly of four potential Pierce s Disease insect vectors from Arizona vineyards.</title>
        <authorList>
            <person name="Tassone E.E."/>
        </authorList>
    </citation>
    <scope>NUCLEOTIDE SEQUENCE</scope>
</reference>
<dbReference type="InterPro" id="IPR056437">
    <property type="entry name" value="Znf-C2H2_ZNF598/HEL2"/>
</dbReference>
<dbReference type="CDD" id="cd16615">
    <property type="entry name" value="RING-HC_ZNF598"/>
    <property type="match status" value="1"/>
</dbReference>
<keyword evidence="6" id="KW-0597">Phosphoprotein</keyword>
<keyword evidence="7" id="KW-0808">Transferase</keyword>
<feature type="domain" description="RING-type" evidence="14">
    <location>
        <begin position="14"/>
        <end position="54"/>
    </location>
</feature>
<evidence type="ECO:0000256" key="6">
    <source>
        <dbReference type="ARBA" id="ARBA00022553"/>
    </source>
</evidence>
<feature type="region of interest" description="Disordered" evidence="13">
    <location>
        <begin position="276"/>
        <end position="361"/>
    </location>
</feature>
<dbReference type="GO" id="GO:0005737">
    <property type="term" value="C:cytoplasm"/>
    <property type="evidence" value="ECO:0007669"/>
    <property type="project" value="UniProtKB-SubCell"/>
</dbReference>
<keyword evidence="8" id="KW-0479">Metal-binding</keyword>
<dbReference type="Pfam" id="PF23208">
    <property type="entry name" value="zf_C2H2_ZNF598"/>
    <property type="match status" value="1"/>
</dbReference>
<evidence type="ECO:0000256" key="3">
    <source>
        <dbReference type="ARBA" id="ARBA00004906"/>
    </source>
</evidence>
<name>A0A1B6LIS3_9HEMI</name>
<dbReference type="Gene3D" id="3.30.40.10">
    <property type="entry name" value="Zinc/RING finger domain, C3HC4 (zinc finger)"/>
    <property type="match status" value="1"/>
</dbReference>
<evidence type="ECO:0000313" key="15">
    <source>
        <dbReference type="EMBL" id="JAT23538.1"/>
    </source>
</evidence>
<dbReference type="SMART" id="SM00355">
    <property type="entry name" value="ZnF_C2H2"/>
    <property type="match status" value="5"/>
</dbReference>
<dbReference type="GO" id="GO:0008270">
    <property type="term" value="F:zinc ion binding"/>
    <property type="evidence" value="ECO:0007669"/>
    <property type="project" value="UniProtKB-KW"/>
</dbReference>
<dbReference type="PROSITE" id="PS00028">
    <property type="entry name" value="ZINC_FINGER_C2H2_1"/>
    <property type="match status" value="1"/>
</dbReference>
<dbReference type="Pfam" id="PF23230">
    <property type="entry name" value="zf-C2H2_13"/>
    <property type="match status" value="1"/>
</dbReference>
<dbReference type="InterPro" id="IPR059042">
    <property type="entry name" value="Znf_C2H2_ZNF598"/>
</dbReference>
<dbReference type="EMBL" id="GEBQ01016439">
    <property type="protein sequence ID" value="JAT23538.1"/>
    <property type="molecule type" value="Transcribed_RNA"/>
</dbReference>
<feature type="compositionally biased region" description="Basic and acidic residues" evidence="13">
    <location>
        <begin position="662"/>
        <end position="674"/>
    </location>
</feature>
<evidence type="ECO:0000259" key="14">
    <source>
        <dbReference type="PROSITE" id="PS50089"/>
    </source>
</evidence>
<feature type="region of interest" description="Disordered" evidence="13">
    <location>
        <begin position="401"/>
        <end position="499"/>
    </location>
</feature>
<evidence type="ECO:0000256" key="11">
    <source>
        <dbReference type="ARBA" id="ARBA00035113"/>
    </source>
</evidence>
<keyword evidence="9 12" id="KW-0863">Zinc-finger</keyword>
<comment type="catalytic activity">
    <reaction evidence="1">
        <text>S-ubiquitinyl-[E2 ubiquitin-conjugating enzyme]-L-cysteine + [acceptor protein]-L-lysine = [E2 ubiquitin-conjugating enzyme]-L-cysteine + N(6)-ubiquitinyl-[acceptor protein]-L-lysine.</text>
        <dbReference type="EC" id="2.3.2.27"/>
    </reaction>
</comment>
<feature type="region of interest" description="Disordered" evidence="13">
    <location>
        <begin position="611"/>
        <end position="697"/>
    </location>
</feature>
<evidence type="ECO:0000256" key="1">
    <source>
        <dbReference type="ARBA" id="ARBA00000900"/>
    </source>
</evidence>
<dbReference type="InterPro" id="IPR013083">
    <property type="entry name" value="Znf_RING/FYVE/PHD"/>
</dbReference>
<dbReference type="GO" id="GO:0061630">
    <property type="term" value="F:ubiquitin protein ligase activity"/>
    <property type="evidence" value="ECO:0007669"/>
    <property type="project" value="UniProtKB-EC"/>
</dbReference>
<feature type="compositionally biased region" description="Low complexity" evidence="13">
    <location>
        <begin position="611"/>
        <end position="626"/>
    </location>
</feature>
<evidence type="ECO:0000256" key="5">
    <source>
        <dbReference type="ARBA" id="ARBA00022490"/>
    </source>
</evidence>
<keyword evidence="10" id="KW-0862">Zinc</keyword>
<comment type="subcellular location">
    <subcellularLocation>
        <location evidence="2">Cytoplasm</location>
    </subcellularLocation>
</comment>
<dbReference type="Pfam" id="PF23202">
    <property type="entry name" value="PAH_ZNF598"/>
    <property type="match status" value="1"/>
</dbReference>
<feature type="compositionally biased region" description="Low complexity" evidence="13">
    <location>
        <begin position="469"/>
        <end position="493"/>
    </location>
</feature>
<gene>
    <name evidence="15" type="ORF">g.26090</name>
</gene>
<dbReference type="PANTHER" id="PTHR22938:SF0">
    <property type="entry name" value="E3 UBIQUITIN-PROTEIN LIGASE ZNF598"/>
    <property type="match status" value="1"/>
</dbReference>
<feature type="compositionally biased region" description="Low complexity" evidence="13">
    <location>
        <begin position="320"/>
        <end position="331"/>
    </location>
</feature>
<dbReference type="PROSITE" id="PS50089">
    <property type="entry name" value="ZF_RING_2"/>
    <property type="match status" value="1"/>
</dbReference>
<protein>
    <recommendedName>
        <fullName evidence="4">RING-type E3 ubiquitin transferase</fullName>
        <ecNumber evidence="4">2.3.2.27</ecNumber>
    </recommendedName>
</protein>
<evidence type="ECO:0000256" key="8">
    <source>
        <dbReference type="ARBA" id="ARBA00022723"/>
    </source>
</evidence>
<dbReference type="SUPFAM" id="SSF57850">
    <property type="entry name" value="RING/U-box"/>
    <property type="match status" value="1"/>
</dbReference>
<feature type="region of interest" description="Disordered" evidence="13">
    <location>
        <begin position="922"/>
        <end position="942"/>
    </location>
</feature>
<dbReference type="InterPro" id="IPR041888">
    <property type="entry name" value="RING-HC_ZNF598/HEL2"/>
</dbReference>
<organism evidence="15">
    <name type="scientific">Graphocephala atropunctata</name>
    <dbReference type="NCBI Taxonomy" id="36148"/>
    <lineage>
        <taxon>Eukaryota</taxon>
        <taxon>Metazoa</taxon>
        <taxon>Ecdysozoa</taxon>
        <taxon>Arthropoda</taxon>
        <taxon>Hexapoda</taxon>
        <taxon>Insecta</taxon>
        <taxon>Pterygota</taxon>
        <taxon>Neoptera</taxon>
        <taxon>Paraneoptera</taxon>
        <taxon>Hemiptera</taxon>
        <taxon>Auchenorrhyncha</taxon>
        <taxon>Membracoidea</taxon>
        <taxon>Cicadellidae</taxon>
        <taxon>Cicadellinae</taxon>
        <taxon>Cicadellini</taxon>
        <taxon>Graphocephala</taxon>
    </lineage>
</organism>
<dbReference type="InterPro" id="IPR013087">
    <property type="entry name" value="Znf_C2H2_type"/>
</dbReference>
<sequence>MSNNNDDSYDENTCVVCFKNVDIFSIGDCDHPVCYECSTRMRVLCRQNECPICRHDMQKVIFTKTVRPFKELEELIGTKHLVDRKFKIVFESTDTQHAYNTLLAHVCAKCPNRHAFQTFVNLREHVRKEHELYYCDLCVDNLKILTHERRCYTRKELATHRRVGDPDNRSHRGHPLCEFCNLRFMDNDELYRHLRRDHLYCHFCDTDGLHQYYDTYHFLRNHFRDQHYLCEEGECYEEKFTPVFRTEIDLKAHRALVHGRQMTKAAVKQARTLELAFTLKPRPRQTEQRRGGGRGNPRYHSYSDEEEGAVGGSGVDYHRSSQPSSSDPTLSKINTASNDEFPSLGGSAATMSHQGLHFPKPGVTIRTGGKLAMTEEDFPALAPEATTASVSFQVNSVSAAERAKGSKPTNVSIHVNHRPGSVVTTVSSSKNPPRSRERDPFPALQNNYNGKSTPSTLWNATRDSEPKVSVKTVKSKPVQLPPSKSQPKSSKSYSYDDDDFPIQNNVPARLTGNIPHHIANLVSTQWSSGREPEPKFTVNKNKSNHPPPPKLPQPKTFHIEDDFPSLSSRFDASCSITPVPKAVEPKPSVGGKAKKESSISISVDNDWAKVSRSSAASNDNISSDSDIGSKKGGKKKNKSKTKKDPVSELVKSVPVKNSNNENGKKNKQKDEPKAKAKQIKAGDQIENKEKSKEKVEKKAEETLERKRSELKIESLNGQSQVESNIDWNDFPTLGKRLPPGFTHSVKEKTSAPPGFEGASAPPPGFNITLNSVARPSSNGLTFTSSSGQNYPISPSGDGGGSSRVFTYVPPPNIKRRDAELVVRVTAALGTPAALEEFLMMSALFRQGTLKAELYYRHCREAMGEEQFNEIFPELLVLLPDIAKQQELWKIADRRSEWRLNVCAACAQVVAASDFKHHHSTHSLENHFPTLPNGVTGPNAWKK</sequence>
<comment type="similarity">
    <text evidence="11">Belongs to the ZNF598/HEL2 family.</text>
</comment>
<comment type="pathway">
    <text evidence="3">Protein modification; protein ubiquitination.</text>
</comment>
<evidence type="ECO:0000256" key="13">
    <source>
        <dbReference type="SAM" id="MobiDB-lite"/>
    </source>
</evidence>
<accession>A0A1B6LIS3</accession>
<dbReference type="InterPro" id="IPR057634">
    <property type="entry name" value="PAH_ZNF598/HEL2"/>
</dbReference>